<gene>
    <name evidence="1" type="ORF">E2C01_039665</name>
</gene>
<dbReference type="AlphaFoldDB" id="A0A5B7FLC1"/>
<keyword evidence="2" id="KW-1185">Reference proteome</keyword>
<name>A0A5B7FLC1_PORTR</name>
<comment type="caution">
    <text evidence="1">The sequence shown here is derived from an EMBL/GenBank/DDBJ whole genome shotgun (WGS) entry which is preliminary data.</text>
</comment>
<protein>
    <submittedName>
        <fullName evidence="1">Uncharacterized protein</fullName>
    </submittedName>
</protein>
<proteinExistence type="predicted"/>
<organism evidence="1 2">
    <name type="scientific">Portunus trituberculatus</name>
    <name type="common">Swimming crab</name>
    <name type="synonym">Neptunus trituberculatus</name>
    <dbReference type="NCBI Taxonomy" id="210409"/>
    <lineage>
        <taxon>Eukaryota</taxon>
        <taxon>Metazoa</taxon>
        <taxon>Ecdysozoa</taxon>
        <taxon>Arthropoda</taxon>
        <taxon>Crustacea</taxon>
        <taxon>Multicrustacea</taxon>
        <taxon>Malacostraca</taxon>
        <taxon>Eumalacostraca</taxon>
        <taxon>Eucarida</taxon>
        <taxon>Decapoda</taxon>
        <taxon>Pleocyemata</taxon>
        <taxon>Brachyura</taxon>
        <taxon>Eubrachyura</taxon>
        <taxon>Portunoidea</taxon>
        <taxon>Portunidae</taxon>
        <taxon>Portuninae</taxon>
        <taxon>Portunus</taxon>
    </lineage>
</organism>
<evidence type="ECO:0000313" key="1">
    <source>
        <dbReference type="EMBL" id="MPC45959.1"/>
    </source>
</evidence>
<evidence type="ECO:0000313" key="2">
    <source>
        <dbReference type="Proteomes" id="UP000324222"/>
    </source>
</evidence>
<dbReference type="EMBL" id="VSRR010006970">
    <property type="protein sequence ID" value="MPC45959.1"/>
    <property type="molecule type" value="Genomic_DNA"/>
</dbReference>
<accession>A0A5B7FLC1</accession>
<reference evidence="1 2" key="1">
    <citation type="submission" date="2019-05" db="EMBL/GenBank/DDBJ databases">
        <title>Another draft genome of Portunus trituberculatus and its Hox gene families provides insights of decapod evolution.</title>
        <authorList>
            <person name="Jeong J.-H."/>
            <person name="Song I."/>
            <person name="Kim S."/>
            <person name="Choi T."/>
            <person name="Kim D."/>
            <person name="Ryu S."/>
            <person name="Kim W."/>
        </authorList>
    </citation>
    <scope>NUCLEOTIDE SEQUENCE [LARGE SCALE GENOMIC DNA]</scope>
    <source>
        <tissue evidence="1">Muscle</tissue>
    </source>
</reference>
<sequence length="85" mass="9405">MEIRSNWIHASGKEVHIRRGIATRGRVPVGTLEQQVYQSTTPGAARPRDTTVMIPTLCFPTPAKYEATFTNKETLGILPNANKIV</sequence>
<dbReference type="Proteomes" id="UP000324222">
    <property type="component" value="Unassembled WGS sequence"/>
</dbReference>